<sequence>MAAEDQARKIQQAFRRMQTRAEEQEGSKEVVIVNLPGEEVLKVRCAPGWNVLRLKREVSNALKIPLKEVQLAAGTRKLRDEGGLVEVLEAEEPVVSFTRVELRAVEDNAASTIGRLWRRRR</sequence>
<evidence type="ECO:0000313" key="2">
    <source>
        <dbReference type="Proteomes" id="UP000649617"/>
    </source>
</evidence>
<proteinExistence type="predicted"/>
<name>A0A812X0U7_SYMPI</name>
<dbReference type="Proteomes" id="UP000649617">
    <property type="component" value="Unassembled WGS sequence"/>
</dbReference>
<dbReference type="SUPFAM" id="SSF54236">
    <property type="entry name" value="Ubiquitin-like"/>
    <property type="match status" value="1"/>
</dbReference>
<comment type="caution">
    <text evidence="1">The sequence shown here is derived from an EMBL/GenBank/DDBJ whole genome shotgun (WGS) entry which is preliminary data.</text>
</comment>
<keyword evidence="2" id="KW-1185">Reference proteome</keyword>
<protein>
    <recommendedName>
        <fullName evidence="3">Ubiquitin-like domain-containing protein</fullName>
    </recommendedName>
</protein>
<dbReference type="AlphaFoldDB" id="A0A812X0U7"/>
<evidence type="ECO:0000313" key="1">
    <source>
        <dbReference type="EMBL" id="CAE7717883.1"/>
    </source>
</evidence>
<dbReference type="InterPro" id="IPR029071">
    <property type="entry name" value="Ubiquitin-like_domsf"/>
</dbReference>
<reference evidence="1" key="1">
    <citation type="submission" date="2021-02" db="EMBL/GenBank/DDBJ databases">
        <authorList>
            <person name="Dougan E. K."/>
            <person name="Rhodes N."/>
            <person name="Thang M."/>
            <person name="Chan C."/>
        </authorList>
    </citation>
    <scope>NUCLEOTIDE SEQUENCE</scope>
</reference>
<dbReference type="EMBL" id="CAJNIZ010045360">
    <property type="protein sequence ID" value="CAE7717883.1"/>
    <property type="molecule type" value="Genomic_DNA"/>
</dbReference>
<gene>
    <name evidence="1" type="ORF">SPIL2461_LOCUS20416</name>
</gene>
<evidence type="ECO:0008006" key="3">
    <source>
        <dbReference type="Google" id="ProtNLM"/>
    </source>
</evidence>
<organism evidence="1 2">
    <name type="scientific">Symbiodinium pilosum</name>
    <name type="common">Dinoflagellate</name>
    <dbReference type="NCBI Taxonomy" id="2952"/>
    <lineage>
        <taxon>Eukaryota</taxon>
        <taxon>Sar</taxon>
        <taxon>Alveolata</taxon>
        <taxon>Dinophyceae</taxon>
        <taxon>Suessiales</taxon>
        <taxon>Symbiodiniaceae</taxon>
        <taxon>Symbiodinium</taxon>
    </lineage>
</organism>
<accession>A0A812X0U7</accession>